<sequence length="283" mass="30337">MRRLTRGVLAGVIAAAAAASLAVTATASAESPSEDREPKLAWSDEFEGAAGTAPDASKWTHEVNGDGGGNGELQYYTDSTDNAALDGEGNLVITARKENPADYQCHYGRCEYTSARLNTAKTFTQKYGHFEARIKVPRGTGMWPAFWMLGSNFGSTPWPDCGEIDILENIGSEPSTVHGSLHGPGYSGGNPITGSFSLPDGQAFADDFHTFAVDWTPEYIAWSVDGKEYQRKTPADAGGNAWPFDQPFFLILNVAVGGAWPGPPGDDTQFPQSMVVDYVRVEA</sequence>
<keyword evidence="5" id="KW-1185">Reference proteome</keyword>
<evidence type="ECO:0000256" key="2">
    <source>
        <dbReference type="SAM" id="SignalP"/>
    </source>
</evidence>
<dbReference type="Gene3D" id="2.60.120.200">
    <property type="match status" value="1"/>
</dbReference>
<feature type="domain" description="GH16" evidence="3">
    <location>
        <begin position="26"/>
        <end position="283"/>
    </location>
</feature>
<proteinExistence type="inferred from homology"/>
<organism evidence="4 5">
    <name type="scientific">Stackebrandtia nassauensis (strain DSM 44728 / CIP 108903 / NRRL B-16338 / NBRC 102104 / LLR-40K-21)</name>
    <dbReference type="NCBI Taxonomy" id="446470"/>
    <lineage>
        <taxon>Bacteria</taxon>
        <taxon>Bacillati</taxon>
        <taxon>Actinomycetota</taxon>
        <taxon>Actinomycetes</taxon>
        <taxon>Glycomycetales</taxon>
        <taxon>Glycomycetaceae</taxon>
        <taxon>Stackebrandtia</taxon>
    </lineage>
</organism>
<dbReference type="PANTHER" id="PTHR10963">
    <property type="entry name" value="GLYCOSYL HYDROLASE-RELATED"/>
    <property type="match status" value="1"/>
</dbReference>
<comment type="similarity">
    <text evidence="1">Belongs to the glycosyl hydrolase 16 family.</text>
</comment>
<feature type="chain" id="PRO_5003048692" evidence="2">
    <location>
        <begin position="30"/>
        <end position="283"/>
    </location>
</feature>
<dbReference type="InterPro" id="IPR000757">
    <property type="entry name" value="Beta-glucanase-like"/>
</dbReference>
<dbReference type="HOGENOM" id="CLU_019533_0_3_11"/>
<dbReference type="PANTHER" id="PTHR10963:SF55">
    <property type="entry name" value="GLYCOSIDE HYDROLASE FAMILY 16 PROTEIN"/>
    <property type="match status" value="1"/>
</dbReference>
<evidence type="ECO:0000256" key="1">
    <source>
        <dbReference type="ARBA" id="ARBA00006865"/>
    </source>
</evidence>
<evidence type="ECO:0000313" key="5">
    <source>
        <dbReference type="Proteomes" id="UP000000844"/>
    </source>
</evidence>
<dbReference type="STRING" id="446470.Snas_2626"/>
<feature type="signal peptide" evidence="2">
    <location>
        <begin position="1"/>
        <end position="29"/>
    </location>
</feature>
<dbReference type="EMBL" id="CP001778">
    <property type="protein sequence ID" value="ADD42304.1"/>
    <property type="molecule type" value="Genomic_DNA"/>
</dbReference>
<keyword evidence="4" id="KW-0378">Hydrolase</keyword>
<name>D3Q6C9_STANL</name>
<protein>
    <submittedName>
        <fullName evidence="4">Glycoside hydrolase family 16</fullName>
    </submittedName>
</protein>
<dbReference type="CDD" id="cd08023">
    <property type="entry name" value="GH16_laminarinase_like"/>
    <property type="match status" value="1"/>
</dbReference>
<dbReference type="Pfam" id="PF00722">
    <property type="entry name" value="Glyco_hydro_16"/>
    <property type="match status" value="1"/>
</dbReference>
<dbReference type="InterPro" id="IPR013320">
    <property type="entry name" value="ConA-like_dom_sf"/>
</dbReference>
<evidence type="ECO:0000313" key="4">
    <source>
        <dbReference type="EMBL" id="ADD42304.1"/>
    </source>
</evidence>
<dbReference type="AlphaFoldDB" id="D3Q6C9"/>
<dbReference type="Proteomes" id="UP000000844">
    <property type="component" value="Chromosome"/>
</dbReference>
<dbReference type="GO" id="GO:0004553">
    <property type="term" value="F:hydrolase activity, hydrolyzing O-glycosyl compounds"/>
    <property type="evidence" value="ECO:0007669"/>
    <property type="project" value="InterPro"/>
</dbReference>
<gene>
    <name evidence="4" type="ordered locus">Snas_2626</name>
</gene>
<dbReference type="eggNOG" id="COG2273">
    <property type="taxonomic scope" value="Bacteria"/>
</dbReference>
<reference evidence="4 5" key="1">
    <citation type="journal article" date="2009" name="Stand. Genomic Sci.">
        <title>Complete genome sequence of Stackebrandtia nassauensis type strain (LLR-40K-21).</title>
        <authorList>
            <person name="Munk C."/>
            <person name="Lapidus A."/>
            <person name="Copeland A."/>
            <person name="Jando M."/>
            <person name="Mayilraj S."/>
            <person name="Glavina Del Rio T."/>
            <person name="Nolan M."/>
            <person name="Chen F."/>
            <person name="Lucas S."/>
            <person name="Tice H."/>
            <person name="Cheng J.F."/>
            <person name="Han C."/>
            <person name="Detter J.C."/>
            <person name="Bruce D."/>
            <person name="Goodwin L."/>
            <person name="Chain P."/>
            <person name="Pitluck S."/>
            <person name="Goker M."/>
            <person name="Ovchinikova G."/>
            <person name="Pati A."/>
            <person name="Ivanova N."/>
            <person name="Mavromatis K."/>
            <person name="Chen A."/>
            <person name="Palaniappan K."/>
            <person name="Land M."/>
            <person name="Hauser L."/>
            <person name="Chang Y.J."/>
            <person name="Jeffries C.D."/>
            <person name="Bristow J."/>
            <person name="Eisen J.A."/>
            <person name="Markowitz V."/>
            <person name="Hugenholtz P."/>
            <person name="Kyrpides N.C."/>
            <person name="Klenk H.P."/>
        </authorList>
    </citation>
    <scope>NUCLEOTIDE SEQUENCE [LARGE SCALE GENOMIC DNA]</scope>
    <source>
        <strain evidence="5">DSM 44728 / CIP 108903 / NRRL B-16338 / NBRC 102104 / LLR-40K-21</strain>
    </source>
</reference>
<keyword evidence="2" id="KW-0732">Signal</keyword>
<dbReference type="SUPFAM" id="SSF49899">
    <property type="entry name" value="Concanavalin A-like lectins/glucanases"/>
    <property type="match status" value="1"/>
</dbReference>
<evidence type="ECO:0000259" key="3">
    <source>
        <dbReference type="PROSITE" id="PS51762"/>
    </source>
</evidence>
<dbReference type="KEGG" id="sna:Snas_2626"/>
<dbReference type="CAZy" id="GH16">
    <property type="family name" value="Glycoside Hydrolase Family 16"/>
</dbReference>
<dbReference type="PROSITE" id="PS51762">
    <property type="entry name" value="GH16_2"/>
    <property type="match status" value="1"/>
</dbReference>
<dbReference type="OrthoDB" id="9809583at2"/>
<dbReference type="GO" id="GO:0005975">
    <property type="term" value="P:carbohydrate metabolic process"/>
    <property type="evidence" value="ECO:0007669"/>
    <property type="project" value="InterPro"/>
</dbReference>
<accession>D3Q6C9</accession>
<dbReference type="InterPro" id="IPR050546">
    <property type="entry name" value="Glycosyl_Hydrlase_16"/>
</dbReference>